<protein>
    <recommendedName>
        <fullName evidence="3">Exocyst subunit Exo70 family protein</fullName>
    </recommendedName>
</protein>
<evidence type="ECO:0000313" key="7">
    <source>
        <dbReference type="EnsemblPlants" id="TraesCS2B02G044400.1"/>
    </source>
</evidence>
<dbReference type="Gene3D" id="1.20.1280.170">
    <property type="entry name" value="Exocyst complex component Exo70"/>
    <property type="match status" value="1"/>
</dbReference>
<evidence type="ECO:0000256" key="3">
    <source>
        <dbReference type="RuleBase" id="RU365026"/>
    </source>
</evidence>
<dbReference type="SUPFAM" id="SSF74788">
    <property type="entry name" value="Cullin repeat-like"/>
    <property type="match status" value="1"/>
</dbReference>
<reference evidence="7" key="1">
    <citation type="submission" date="2018-08" db="EMBL/GenBank/DDBJ databases">
        <authorList>
            <person name="Rossello M."/>
        </authorList>
    </citation>
    <scope>NUCLEOTIDE SEQUENCE [LARGE SCALE GENOMIC DNA]</scope>
    <source>
        <strain evidence="7">cv. Chinese Spring</strain>
    </source>
</reference>
<dbReference type="OrthoDB" id="671242at2759"/>
<keyword evidence="3" id="KW-0268">Exocytosis</keyword>
<dbReference type="Gramene" id="TraesCS2B03G0091300.1">
    <property type="protein sequence ID" value="TraesCS2B03G0091300.1.CDS"/>
    <property type="gene ID" value="TraesCS2B03G0091300"/>
</dbReference>
<gene>
    <name evidence="7" type="primary">LOC123043204</name>
</gene>
<evidence type="ECO:0000313" key="8">
    <source>
        <dbReference type="Proteomes" id="UP000019116"/>
    </source>
</evidence>
<feature type="region of interest" description="Disordered" evidence="4">
    <location>
        <begin position="170"/>
        <end position="204"/>
    </location>
</feature>
<dbReference type="EnsemblPlants" id="TraesCS2B02G044400.1">
    <property type="protein sequence ID" value="TraesCS2B02G044400.1"/>
    <property type="gene ID" value="TraesCS2B02G044400"/>
</dbReference>
<dbReference type="GO" id="GO:0005546">
    <property type="term" value="F:phosphatidylinositol-4,5-bisphosphate binding"/>
    <property type="evidence" value="ECO:0007669"/>
    <property type="project" value="InterPro"/>
</dbReference>
<dbReference type="PANTHER" id="PTHR12542:SF165">
    <property type="entry name" value="EXOCYST SUBUNIT EXO70 FAMILY PROTEIN"/>
    <property type="match status" value="1"/>
</dbReference>
<proteinExistence type="inferred from homology"/>
<evidence type="ECO:0000256" key="1">
    <source>
        <dbReference type="ARBA" id="ARBA00006756"/>
    </source>
</evidence>
<dbReference type="Gramene" id="TraesSTA2B03G00831890.1">
    <property type="protein sequence ID" value="TraesSTA2B03G00831890.1"/>
    <property type="gene ID" value="TraesSTA2B03G00831890"/>
</dbReference>
<dbReference type="Proteomes" id="UP000019116">
    <property type="component" value="Chromosome 2B"/>
</dbReference>
<reference evidence="7" key="2">
    <citation type="submission" date="2018-10" db="UniProtKB">
        <authorList>
            <consortium name="EnsemblPlants"/>
        </authorList>
    </citation>
    <scope>IDENTIFICATION</scope>
</reference>
<dbReference type="Gramene" id="TraesCLE_scaffold_042968_01G000200.1">
    <property type="protein sequence ID" value="TraesCLE_scaffold_042968_01G000200.1"/>
    <property type="gene ID" value="TraesCLE_scaffold_042968_01G000200"/>
</dbReference>
<feature type="transmembrane region" description="Helical" evidence="5">
    <location>
        <begin position="64"/>
        <end position="83"/>
    </location>
</feature>
<keyword evidence="5" id="KW-0812">Transmembrane</keyword>
<dbReference type="Gramene" id="TraesNOR2B03G00842150.1">
    <property type="protein sequence ID" value="TraesNOR2B03G00842150.1"/>
    <property type="gene ID" value="TraesNOR2B03G00842150"/>
</dbReference>
<feature type="region of interest" description="Disordered" evidence="4">
    <location>
        <begin position="1"/>
        <end position="57"/>
    </location>
</feature>
<feature type="compositionally biased region" description="Basic residues" evidence="4">
    <location>
        <begin position="27"/>
        <end position="41"/>
    </location>
</feature>
<dbReference type="GO" id="GO:0015031">
    <property type="term" value="P:protein transport"/>
    <property type="evidence" value="ECO:0007669"/>
    <property type="project" value="UniProtKB-KW"/>
</dbReference>
<feature type="compositionally biased region" description="Low complexity" evidence="4">
    <location>
        <begin position="195"/>
        <end position="204"/>
    </location>
</feature>
<dbReference type="PaxDb" id="4565-Traes_2BS_9DB68FC47.1"/>
<dbReference type="GO" id="GO:0000145">
    <property type="term" value="C:exocyst"/>
    <property type="evidence" value="ECO:0000318"/>
    <property type="project" value="GO_Central"/>
</dbReference>
<keyword evidence="2 3" id="KW-0813">Transport</keyword>
<dbReference type="Gramene" id="TraesCAD_scaffold_051698_01G000300.1">
    <property type="protein sequence ID" value="TraesCAD_scaffold_051698_01G000300.1"/>
    <property type="gene ID" value="TraesCAD_scaffold_051698_01G000300"/>
</dbReference>
<keyword evidence="8" id="KW-1185">Reference proteome</keyword>
<dbReference type="InterPro" id="IPR016159">
    <property type="entry name" value="Cullin_repeat-like_dom_sf"/>
</dbReference>
<evidence type="ECO:0000256" key="4">
    <source>
        <dbReference type="SAM" id="MobiDB-lite"/>
    </source>
</evidence>
<feature type="domain" description="Exocyst complex subunit Exo70 C-terminal" evidence="6">
    <location>
        <begin position="475"/>
        <end position="611"/>
    </location>
</feature>
<accession>A0A3B6C091</accession>
<dbReference type="GeneID" id="123043204"/>
<evidence type="ECO:0000259" key="6">
    <source>
        <dbReference type="Pfam" id="PF03081"/>
    </source>
</evidence>
<dbReference type="STRING" id="4565.A0A3B6C091"/>
<dbReference type="Gramene" id="TraesJAG2B03G00831260.1">
    <property type="protein sequence ID" value="TraesJAG2B03G00831260.1"/>
    <property type="gene ID" value="TraesJAG2B03G00831260"/>
</dbReference>
<sequence length="641" mass="72333">MATATTEGRGRQRASPDRLPVPPRPSSRSRSRSRYRHRAPPRHAPGSRHAQGRPRAEPYKGSPLAAFLYLCAALGVAVAIRLCASPPPSYSTLRAYRGLAAAVVGALIIVLFLRHPPRWADQEYPHGPNQIPAAPAPQIQTEQPRLAPTLSITITGGVLDASQVAAAIRSSMADSTRPTPAFSPPQADSSDSDSDGCGSSTNGDETNNLWYTPVHLLKAGDVCLILPVFIQQLQEMAPGLTEAESLELLLRAFREANKSERFHRLSDVVEENQQIIYSDPHALTDKSTGALIMTMKITAKLVHLIWYELDVQNWKLCQEVKKVCFQEVVGQSVEKLLDVALSFSNESWSADHPLPMLTTFDALVDVQHNIRELPFSRIEYIPDEVADIPDLPCSRYESIHNVVAHIFCKMVVDLKGILEGTINDMHISRERAIHPVTALLVRYLEFFYRNGEMMQSVLGTGDCTIELIMIGSWVSKLTEDAEVMFPGKGQRCIYMLNNMDYVYQLKHHPGGFLSNIELQRGLCSLIHQYIKAYLEEYWFPLMLSYLDGDSLKKPRRSSLYKFTEEFFRICDGQMTWKVRTKLKQRLREQIVELIVPKYVNFLEALQDNPSSWLKRMCRARSEKLVCTAARLEEVIRGLFER</sequence>
<dbReference type="Gramene" id="TraesLAC2B03G00827110.1">
    <property type="protein sequence ID" value="TraesLAC2B03G00827110.1"/>
    <property type="gene ID" value="TraesLAC2B03G00827110"/>
</dbReference>
<dbReference type="Gramene" id="TraesWEE_scaffold_016501_01G000200.1">
    <property type="protein sequence ID" value="TraesWEE_scaffold_016501_01G000200.1"/>
    <property type="gene ID" value="TraesWEE_scaffold_016501_01G000200"/>
</dbReference>
<organism evidence="7">
    <name type="scientific">Triticum aestivum</name>
    <name type="common">Wheat</name>
    <dbReference type="NCBI Taxonomy" id="4565"/>
    <lineage>
        <taxon>Eukaryota</taxon>
        <taxon>Viridiplantae</taxon>
        <taxon>Streptophyta</taxon>
        <taxon>Embryophyta</taxon>
        <taxon>Tracheophyta</taxon>
        <taxon>Spermatophyta</taxon>
        <taxon>Magnoliopsida</taxon>
        <taxon>Liliopsida</taxon>
        <taxon>Poales</taxon>
        <taxon>Poaceae</taxon>
        <taxon>BOP clade</taxon>
        <taxon>Pooideae</taxon>
        <taxon>Triticodae</taxon>
        <taxon>Triticeae</taxon>
        <taxon>Triticinae</taxon>
        <taxon>Triticum</taxon>
    </lineage>
</organism>
<comment type="function">
    <text evidence="3">Component of the exocyst complex.</text>
</comment>
<name>A0A3B6C091_WHEAT</name>
<dbReference type="Gramene" id="TraesSYM2B03G00841470.1">
    <property type="protein sequence ID" value="TraesSYM2B03G00841470.1"/>
    <property type="gene ID" value="TraesSYM2B03G00841470"/>
</dbReference>
<dbReference type="InterPro" id="IPR046364">
    <property type="entry name" value="Exo70_C"/>
</dbReference>
<dbReference type="AlphaFoldDB" id="A0A3B6C091"/>
<comment type="similarity">
    <text evidence="1 3">Belongs to the EXO70 family.</text>
</comment>
<dbReference type="PANTHER" id="PTHR12542">
    <property type="entry name" value="EXOCYST COMPLEX PROTEIN EXO70"/>
    <property type="match status" value="1"/>
</dbReference>
<keyword evidence="3" id="KW-0653">Protein transport</keyword>
<feature type="transmembrane region" description="Helical" evidence="5">
    <location>
        <begin position="95"/>
        <end position="113"/>
    </location>
</feature>
<evidence type="ECO:0000256" key="5">
    <source>
        <dbReference type="SAM" id="Phobius"/>
    </source>
</evidence>
<evidence type="ECO:0000256" key="2">
    <source>
        <dbReference type="ARBA" id="ARBA00022448"/>
    </source>
</evidence>
<dbReference type="Gramene" id="TraesCS2B02G044400.1">
    <property type="protein sequence ID" value="TraesCS2B02G044400.1"/>
    <property type="gene ID" value="TraesCS2B02G044400"/>
</dbReference>
<dbReference type="InterPro" id="IPR004140">
    <property type="entry name" value="Exo70"/>
</dbReference>
<dbReference type="Gramene" id="TraesMAC2B03G00829260.1">
    <property type="protein sequence ID" value="TraesMAC2B03G00829260.1"/>
    <property type="gene ID" value="TraesMAC2B03G00829260"/>
</dbReference>
<keyword evidence="5" id="KW-1133">Transmembrane helix</keyword>
<dbReference type="Gramene" id="TraesJUL2B03G00836450.1">
    <property type="protein sequence ID" value="TraesJUL2B03G00836450.1"/>
    <property type="gene ID" value="TraesJUL2B03G00836450"/>
</dbReference>
<dbReference type="RefSeq" id="XP_044321511.1">
    <property type="nucleotide sequence ID" value="XM_044465576.1"/>
</dbReference>
<dbReference type="GO" id="GO:0006887">
    <property type="term" value="P:exocytosis"/>
    <property type="evidence" value="ECO:0000318"/>
    <property type="project" value="GO_Central"/>
</dbReference>
<keyword evidence="5" id="KW-0472">Membrane</keyword>
<dbReference type="Pfam" id="PF03081">
    <property type="entry name" value="Exo70_C"/>
    <property type="match status" value="1"/>
</dbReference>